<gene>
    <name evidence="2" type="ORF">CTEN210_06980</name>
</gene>
<accession>A0AAD3CTT9</accession>
<dbReference type="EMBL" id="BLLK01000040">
    <property type="protein sequence ID" value="GFH50504.1"/>
    <property type="molecule type" value="Genomic_DNA"/>
</dbReference>
<sequence length="151" mass="17171">MAKVRKKVPSDDQHEGNYNPMHDESVYEFEFSDGSTVEVSAFVIAENMLSQVKCWNVISVSEGLHTCGSMEPVQLQDSSVAWSMNCVKYLEGAISNVDNYLKESESSLKMFGDDKRPYPLSYCPEMDVTPEMDAESMNRYQQYIGVLRWAI</sequence>
<dbReference type="Proteomes" id="UP001054902">
    <property type="component" value="Unassembled WGS sequence"/>
</dbReference>
<name>A0AAD3CTT9_9STRA</name>
<comment type="caution">
    <text evidence="2">The sequence shown here is derived from an EMBL/GenBank/DDBJ whole genome shotgun (WGS) entry which is preliminary data.</text>
</comment>
<evidence type="ECO:0000256" key="1">
    <source>
        <dbReference type="SAM" id="MobiDB-lite"/>
    </source>
</evidence>
<keyword evidence="3" id="KW-1185">Reference proteome</keyword>
<reference evidence="2 3" key="1">
    <citation type="journal article" date="2021" name="Sci. Rep.">
        <title>The genome of the diatom Chaetoceros tenuissimus carries an ancient integrated fragment of an extant virus.</title>
        <authorList>
            <person name="Hongo Y."/>
            <person name="Kimura K."/>
            <person name="Takaki Y."/>
            <person name="Yoshida Y."/>
            <person name="Baba S."/>
            <person name="Kobayashi G."/>
            <person name="Nagasaki K."/>
            <person name="Hano T."/>
            <person name="Tomaru Y."/>
        </authorList>
    </citation>
    <scope>NUCLEOTIDE SEQUENCE [LARGE SCALE GENOMIC DNA]</scope>
    <source>
        <strain evidence="2 3">NIES-3715</strain>
    </source>
</reference>
<feature type="region of interest" description="Disordered" evidence="1">
    <location>
        <begin position="1"/>
        <end position="20"/>
    </location>
</feature>
<organism evidence="2 3">
    <name type="scientific">Chaetoceros tenuissimus</name>
    <dbReference type="NCBI Taxonomy" id="426638"/>
    <lineage>
        <taxon>Eukaryota</taxon>
        <taxon>Sar</taxon>
        <taxon>Stramenopiles</taxon>
        <taxon>Ochrophyta</taxon>
        <taxon>Bacillariophyta</taxon>
        <taxon>Coscinodiscophyceae</taxon>
        <taxon>Chaetocerotophycidae</taxon>
        <taxon>Chaetocerotales</taxon>
        <taxon>Chaetocerotaceae</taxon>
        <taxon>Chaetoceros</taxon>
    </lineage>
</organism>
<protein>
    <submittedName>
        <fullName evidence="2">Uncharacterized protein</fullName>
    </submittedName>
</protein>
<evidence type="ECO:0000313" key="2">
    <source>
        <dbReference type="EMBL" id="GFH50504.1"/>
    </source>
</evidence>
<proteinExistence type="predicted"/>
<evidence type="ECO:0000313" key="3">
    <source>
        <dbReference type="Proteomes" id="UP001054902"/>
    </source>
</evidence>
<dbReference type="AlphaFoldDB" id="A0AAD3CTT9"/>
<feature type="compositionally biased region" description="Basic and acidic residues" evidence="1">
    <location>
        <begin position="8"/>
        <end position="20"/>
    </location>
</feature>